<dbReference type="GO" id="GO:0019698">
    <property type="term" value="P:D-galacturonate catabolic process"/>
    <property type="evidence" value="ECO:0007669"/>
    <property type="project" value="TreeGrafter"/>
</dbReference>
<dbReference type="SMART" id="SM00858">
    <property type="entry name" value="SAF"/>
    <property type="match status" value="1"/>
</dbReference>
<dbReference type="OrthoDB" id="9804574at2"/>
<dbReference type="Proteomes" id="UP000183200">
    <property type="component" value="Unassembled WGS sequence"/>
</dbReference>
<evidence type="ECO:0000259" key="2">
    <source>
        <dbReference type="SMART" id="SM00858"/>
    </source>
</evidence>
<dbReference type="EMBL" id="FNGY01000006">
    <property type="protein sequence ID" value="SDN16957.1"/>
    <property type="molecule type" value="Genomic_DNA"/>
</dbReference>
<accession>A0A1G9Z754</accession>
<dbReference type="AlphaFoldDB" id="A0A1G9Z754"/>
<keyword evidence="4" id="KW-1185">Reference proteome</keyword>
<dbReference type="PANTHER" id="PTHR30536:SF5">
    <property type="entry name" value="ALTRONATE DEHYDRATASE"/>
    <property type="match status" value="1"/>
</dbReference>
<reference evidence="4" key="1">
    <citation type="submission" date="2016-10" db="EMBL/GenBank/DDBJ databases">
        <authorList>
            <person name="Varghese N."/>
            <person name="Submissions S."/>
        </authorList>
    </citation>
    <scope>NUCLEOTIDE SEQUENCE [LARGE SCALE GENOMIC DNA]</scope>
    <source>
        <strain evidence="4">DSM 19110</strain>
    </source>
</reference>
<dbReference type="GO" id="GO:0016829">
    <property type="term" value="F:lyase activity"/>
    <property type="evidence" value="ECO:0007669"/>
    <property type="project" value="UniProtKB-KW"/>
</dbReference>
<dbReference type="PANTHER" id="PTHR30536">
    <property type="entry name" value="ALTRONATE/GALACTARATE DEHYDRATASE"/>
    <property type="match status" value="1"/>
</dbReference>
<dbReference type="InterPro" id="IPR044144">
    <property type="entry name" value="SAF_UxaA/GarD"/>
</dbReference>
<dbReference type="InterPro" id="IPR052172">
    <property type="entry name" value="UxaA_altronate/galactarate_dh"/>
</dbReference>
<evidence type="ECO:0000313" key="4">
    <source>
        <dbReference type="Proteomes" id="UP000183200"/>
    </source>
</evidence>
<proteinExistence type="predicted"/>
<evidence type="ECO:0000256" key="1">
    <source>
        <dbReference type="ARBA" id="ARBA00023239"/>
    </source>
</evidence>
<feature type="domain" description="SAF" evidence="2">
    <location>
        <begin position="11"/>
        <end position="82"/>
    </location>
</feature>
<dbReference type="InterPro" id="IPR013974">
    <property type="entry name" value="SAF"/>
</dbReference>
<dbReference type="RefSeq" id="WP_074609722.1">
    <property type="nucleotide sequence ID" value="NZ_FNGY01000006.1"/>
</dbReference>
<dbReference type="CDD" id="cd11613">
    <property type="entry name" value="SAF_AH_GD"/>
    <property type="match status" value="1"/>
</dbReference>
<keyword evidence="1" id="KW-0456">Lyase</keyword>
<sequence length="100" mass="11061">MAKLIKLHPLDNVLIVVEEIAAGERLLINDSMVYIPDAIAIGHKVAEVFIEAGDKIIKYGVSIGSATTKIAIGMHVHLHNMKSDYIPTYTIEKSFRETND</sequence>
<name>A0A1G9Z754_9SPHI</name>
<evidence type="ECO:0000313" key="3">
    <source>
        <dbReference type="EMBL" id="SDN16957.1"/>
    </source>
</evidence>
<protein>
    <submittedName>
        <fullName evidence="3">SAF domain-containing protein</fullName>
    </submittedName>
</protein>
<dbReference type="Gene3D" id="2.30.130.110">
    <property type="match status" value="1"/>
</dbReference>
<gene>
    <name evidence="3" type="ORF">SAMN05421820_106368</name>
</gene>
<organism evidence="3 4">
    <name type="scientific">Pedobacter steynii</name>
    <dbReference type="NCBI Taxonomy" id="430522"/>
    <lineage>
        <taxon>Bacteria</taxon>
        <taxon>Pseudomonadati</taxon>
        <taxon>Bacteroidota</taxon>
        <taxon>Sphingobacteriia</taxon>
        <taxon>Sphingobacteriales</taxon>
        <taxon>Sphingobacteriaceae</taxon>
        <taxon>Pedobacter</taxon>
    </lineage>
</organism>